<evidence type="ECO:0000313" key="2">
    <source>
        <dbReference type="Proteomes" id="UP000216752"/>
    </source>
</evidence>
<name>A0ABZ3IHN0_9FIRM</name>
<dbReference type="Proteomes" id="UP000216752">
    <property type="component" value="Chromosome"/>
</dbReference>
<proteinExistence type="predicted"/>
<evidence type="ECO:0000313" key="1">
    <source>
        <dbReference type="EMBL" id="XFO64928.1"/>
    </source>
</evidence>
<sequence>MLSYSELTPELKLLVLCSATGNEKKRNDINKLINSGINWSMFIKLALQHKVYPLVFQHLRALAHPNVPDKLLKDLYKLKKDNDFKTLQMVTEFSKILQALEQRGISVIVIKGFPLAQQLYGDITLRTSRDIDILISADDIAAARHIMEQYGYQWNHSLANATAGRLKKWMAFNQHLEYWHPERQICIELHWRLDCQSMELPFNLLRKNGVSMHILGREINVLGKEELLLYLILHGAVHRWFRIKWLLDIDIMIRKQDFSWEKLCLLANQLGFMVVLNQAFILARELLGTPLPRDISNRADMDTKAKHLACLALQFIKDNGFASKITFKTKAIILFKYTRYEFKLKTGWRGQFICIFRYFLPTESDLELVALSERLYFIYYIIAPLSWVYKRTRNVIKMLAKG</sequence>
<dbReference type="SUPFAM" id="SSF81301">
    <property type="entry name" value="Nucleotidyltransferase"/>
    <property type="match status" value="1"/>
</dbReference>
<accession>A0ABZ3IHN0</accession>
<dbReference type="Gene3D" id="3.30.460.40">
    <property type="match status" value="1"/>
</dbReference>
<reference evidence="1" key="1">
    <citation type="submission" date="2024-05" db="EMBL/GenBank/DDBJ databases">
        <title>Isolation and characterization of Sporomusa carbonis sp. nov., a carboxydotrophic hydrogenogen in the genus of Sporomusa isolated from a charcoal burning pile.</title>
        <authorList>
            <person name="Boeer T."/>
            <person name="Rosenbaum F."/>
            <person name="Eysell L."/>
            <person name="Mueller V."/>
            <person name="Daniel R."/>
            <person name="Poehlein A."/>
        </authorList>
    </citation>
    <scope>NUCLEOTIDE SEQUENCE [LARGE SCALE GENOMIC DNA]</scope>
    <source>
        <strain evidence="1">DSM 10669</strain>
    </source>
</reference>
<evidence type="ECO:0008006" key="3">
    <source>
        <dbReference type="Google" id="ProtNLM"/>
    </source>
</evidence>
<dbReference type="EMBL" id="CP155573">
    <property type="protein sequence ID" value="XFO64928.1"/>
    <property type="molecule type" value="Genomic_DNA"/>
</dbReference>
<keyword evidence="2" id="KW-1185">Reference proteome</keyword>
<dbReference type="InterPro" id="IPR039498">
    <property type="entry name" value="NTP_transf_5"/>
</dbReference>
<dbReference type="InterPro" id="IPR043519">
    <property type="entry name" value="NT_sf"/>
</dbReference>
<dbReference type="Pfam" id="PF14907">
    <property type="entry name" value="NTP_transf_5"/>
    <property type="match status" value="1"/>
</dbReference>
<protein>
    <recommendedName>
        <fullName evidence="3">Nucleotidyltransferase family protein</fullName>
    </recommendedName>
</protein>
<organism evidence="1 2">
    <name type="scientific">Sporomusa silvacetica DSM 10669</name>
    <dbReference type="NCBI Taxonomy" id="1123289"/>
    <lineage>
        <taxon>Bacteria</taxon>
        <taxon>Bacillati</taxon>
        <taxon>Bacillota</taxon>
        <taxon>Negativicutes</taxon>
        <taxon>Selenomonadales</taxon>
        <taxon>Sporomusaceae</taxon>
        <taxon>Sporomusa</taxon>
    </lineage>
</organism>
<gene>
    <name evidence="1" type="ORF">SPSIL_010370</name>
</gene>